<keyword evidence="3" id="KW-1185">Reference proteome</keyword>
<dbReference type="EMBL" id="AGNL01044379">
    <property type="protein sequence ID" value="EJK49866.1"/>
    <property type="molecule type" value="Genomic_DNA"/>
</dbReference>
<comment type="caution">
    <text evidence="2">The sequence shown here is derived from an EMBL/GenBank/DDBJ whole genome shotgun (WGS) entry which is preliminary data.</text>
</comment>
<accession>K0RLQ8</accession>
<dbReference type="Proteomes" id="UP000266841">
    <property type="component" value="Unassembled WGS sequence"/>
</dbReference>
<dbReference type="OrthoDB" id="42168at2759"/>
<feature type="compositionally biased region" description="Low complexity" evidence="1">
    <location>
        <begin position="27"/>
        <end position="46"/>
    </location>
</feature>
<gene>
    <name evidence="2" type="ORF">THAOC_31209</name>
</gene>
<protein>
    <submittedName>
        <fullName evidence="2">Uncharacterized protein</fullName>
    </submittedName>
</protein>
<evidence type="ECO:0000256" key="1">
    <source>
        <dbReference type="SAM" id="MobiDB-lite"/>
    </source>
</evidence>
<name>K0RLQ8_THAOC</name>
<proteinExistence type="predicted"/>
<dbReference type="eggNOG" id="ENOG502S3GV">
    <property type="taxonomic scope" value="Eukaryota"/>
</dbReference>
<evidence type="ECO:0000313" key="2">
    <source>
        <dbReference type="EMBL" id="EJK49866.1"/>
    </source>
</evidence>
<feature type="region of interest" description="Disordered" evidence="1">
    <location>
        <begin position="19"/>
        <end position="46"/>
    </location>
</feature>
<evidence type="ECO:0000313" key="3">
    <source>
        <dbReference type="Proteomes" id="UP000266841"/>
    </source>
</evidence>
<sequence>MRSPPRMLPLAPLAAAAANSRIGQVKTTAAPTPSSSSRSSPFRPTFSDFQLNPEINLGNSVLIRGPRPRLNPSASARGLAREGLPQGHITHQIPNPRSPVEGSTTRVRARESKDHAWMHRRRVAATWGADLRGGAAAQLARDHVGLRRLEKAARREDRIEALLVLERDGASSSSPAEQAELAGLLRARESFEEQYDASSFTPEHVDFKRQHNEAFASLALHCHNNGDGGYSGGKFPNVFYLDGPDAATTTALVKRGFPLASCFVANRHASTVEILRGILPSENVAHATAAEALTPGAQGGFAELEFAAYYFDGCGGFAPHVVGMMRAALLRPGVRRTLSVAVGFSLTGGRSMVERELVICRALSEIAGIMGMRTRHVMDDPASRGTPNKTSDIEMLHATDDANRRIPLSDATEGRRDPLASAALRLALRGKKSYHECPDIGWILSLLGLTHGRTLSLGLFRSFFSASAGLSPGDRSLWHPLVGHTPRPLRLAGERVGPGDADSGGPIGGASYSQTGTEMSCDALSALDGYGSCFGCRAVSLENLLCLLRGWVENRGKKGRG</sequence>
<reference evidence="2 3" key="1">
    <citation type="journal article" date="2012" name="Genome Biol.">
        <title>Genome and low-iron response of an oceanic diatom adapted to chronic iron limitation.</title>
        <authorList>
            <person name="Lommer M."/>
            <person name="Specht M."/>
            <person name="Roy A.S."/>
            <person name="Kraemer L."/>
            <person name="Andreson R."/>
            <person name="Gutowska M.A."/>
            <person name="Wolf J."/>
            <person name="Bergner S.V."/>
            <person name="Schilhabel M.B."/>
            <person name="Klostermeier U.C."/>
            <person name="Beiko R.G."/>
            <person name="Rosenstiel P."/>
            <person name="Hippler M."/>
            <person name="Laroche J."/>
        </authorList>
    </citation>
    <scope>NUCLEOTIDE SEQUENCE [LARGE SCALE GENOMIC DNA]</scope>
    <source>
        <strain evidence="2 3">CCMP1005</strain>
    </source>
</reference>
<dbReference type="AlphaFoldDB" id="K0RLQ8"/>
<organism evidence="2 3">
    <name type="scientific">Thalassiosira oceanica</name>
    <name type="common">Marine diatom</name>
    <dbReference type="NCBI Taxonomy" id="159749"/>
    <lineage>
        <taxon>Eukaryota</taxon>
        <taxon>Sar</taxon>
        <taxon>Stramenopiles</taxon>
        <taxon>Ochrophyta</taxon>
        <taxon>Bacillariophyta</taxon>
        <taxon>Coscinodiscophyceae</taxon>
        <taxon>Thalassiosirophycidae</taxon>
        <taxon>Thalassiosirales</taxon>
        <taxon>Thalassiosiraceae</taxon>
        <taxon>Thalassiosira</taxon>
    </lineage>
</organism>